<comment type="caution">
    <text evidence="2">The sequence shown here is derived from an EMBL/GenBank/DDBJ whole genome shotgun (WGS) entry which is preliminary data.</text>
</comment>
<protein>
    <submittedName>
        <fullName evidence="2">Uncharacterized protein</fullName>
    </submittedName>
</protein>
<evidence type="ECO:0000313" key="2">
    <source>
        <dbReference type="EMBL" id="NIG58890.1"/>
    </source>
</evidence>
<gene>
    <name evidence="2" type="ORF">BU61_2032</name>
</gene>
<evidence type="ECO:0000256" key="1">
    <source>
        <dbReference type="SAM" id="MobiDB-lite"/>
    </source>
</evidence>
<organism evidence="2 3">
    <name type="scientific">Pontoporia blainvillei</name>
    <name type="common">Franciscana</name>
    <name type="synonym">Delphinus blainvillei</name>
    <dbReference type="NCBI Taxonomy" id="48723"/>
    <lineage>
        <taxon>Eukaryota</taxon>
        <taxon>Metazoa</taxon>
        <taxon>Chordata</taxon>
        <taxon>Craniata</taxon>
        <taxon>Vertebrata</taxon>
        <taxon>Euteleostomi</taxon>
        <taxon>Mammalia</taxon>
        <taxon>Eutheria</taxon>
        <taxon>Laurasiatheria</taxon>
        <taxon>Artiodactyla</taxon>
        <taxon>Whippomorpha</taxon>
        <taxon>Cetacea</taxon>
        <taxon>Odontoceti</taxon>
        <taxon>Pontoporiidae</taxon>
        <taxon>Pontoporia</taxon>
    </lineage>
</organism>
<sequence length="202" mass="22299">MPVGSPLDESAASVGDKGNRSLAFLCIEWVLGGLELAGPEKAEKAEGRNGGKEEASGPPGNLSFTRIPNDLCCPAAVEERRGRGREKENSCQARERLGQNRLRFYPTYVGTASALYVLEEGTAAVLVLYLQEMYVLYLQLAEEVVRVFLSHTAVVEIEAQRKVFFLHFEKGVLCRERMNDNRNDMPLETAPVSLFGNTCVQS</sequence>
<evidence type="ECO:0000313" key="3">
    <source>
        <dbReference type="Proteomes" id="UP001165941"/>
    </source>
</evidence>
<proteinExistence type="predicted"/>
<dbReference type="Proteomes" id="UP001165941">
    <property type="component" value="Unassembled WGS sequence"/>
</dbReference>
<accession>A0ABX0S6H3</accession>
<feature type="compositionally biased region" description="Basic and acidic residues" evidence="1">
    <location>
        <begin position="41"/>
        <end position="55"/>
    </location>
</feature>
<reference evidence="2" key="1">
    <citation type="submission" date="2018-05" db="EMBL/GenBank/DDBJ databases">
        <authorList>
            <person name="Pedro S.L.S."/>
            <person name="Freitas R.C."/>
            <person name="Barreto A.S."/>
            <person name="Lima A.O.S."/>
        </authorList>
    </citation>
    <scope>NUCLEOTIDE SEQUENCE</scope>
    <source>
        <strain evidence="2">BP203</strain>
        <tissue evidence="2">Muscle</tissue>
    </source>
</reference>
<keyword evidence="3" id="KW-1185">Reference proteome</keyword>
<name>A0ABX0S6H3_PONBL</name>
<feature type="region of interest" description="Disordered" evidence="1">
    <location>
        <begin position="41"/>
        <end position="67"/>
    </location>
</feature>
<dbReference type="EMBL" id="PGGH01068423">
    <property type="protein sequence ID" value="NIG58890.1"/>
    <property type="molecule type" value="Genomic_DNA"/>
</dbReference>